<feature type="compositionally biased region" description="Low complexity" evidence="8">
    <location>
        <begin position="509"/>
        <end position="520"/>
    </location>
</feature>
<dbReference type="InterPro" id="IPR036691">
    <property type="entry name" value="Endo/exonu/phosph_ase_sf"/>
</dbReference>
<comment type="caution">
    <text evidence="10">The sequence shown here is derived from an EMBL/GenBank/DDBJ whole genome shotgun (WGS) entry which is preliminary data.</text>
</comment>
<dbReference type="Pfam" id="PF12436">
    <property type="entry name" value="USP7_ICP0_bdg"/>
    <property type="match status" value="1"/>
</dbReference>
<keyword evidence="5" id="KW-0833">Ubl conjugation pathway</keyword>
<keyword evidence="7" id="KW-0788">Thiol protease</keyword>
<keyword evidence="4" id="KW-0645">Protease</keyword>
<dbReference type="Gene3D" id="3.60.10.10">
    <property type="entry name" value="Endonuclease/exonuclease/phosphatase"/>
    <property type="match status" value="1"/>
</dbReference>
<evidence type="ECO:0000256" key="5">
    <source>
        <dbReference type="ARBA" id="ARBA00022786"/>
    </source>
</evidence>
<keyword evidence="6" id="KW-0378">Hydrolase</keyword>
<accession>A0ABQ7TRK0</accession>
<gene>
    <name evidence="10" type="ORF">KY290_036024</name>
</gene>
<dbReference type="InterPro" id="IPR029346">
    <property type="entry name" value="USP_C"/>
</dbReference>
<evidence type="ECO:0000256" key="6">
    <source>
        <dbReference type="ARBA" id="ARBA00022801"/>
    </source>
</evidence>
<sequence length="833" mass="95706">MSKKIEDYQNVPDKLKDQLLVSPPSATNAKCSQYPCKKEFDKIDDLKNHYKGCHKEISVKNERDAETAGQFEMEELIPRRPREYNDDVTFFFKPYDRGKKDNLRYAGRLFAKGIRKLYASDQEIELYEVVHFQSLDKPKEEGLCSELSRIKTYNEVVGRVARQLEFDDPSRIRLTSHNCYLQQPIPEAIPLPELQGLKTLKVAFHQTTKDEHRDVCGAWEQYLGLEDSDGAPKRTHAAHQVFNAMFGSKVGKISEEEKHLGTHHRLVHVYHFNWEAAQNQMQIHNFGEPFVLIIPENGTLAVLKLRIQKKLQVPYEEFAKWTFAFLLLGHPKYLEDLDILSSHFQGVSVAWEQYLGLDHSDGAPKRTPAAHQVELSQPDAELRLLEVFYYRTYKKKQQLTPRTGSGITTINTESVATHQDNSSDIKVPENVEGWQTVTKRKGKNKDVPTKSEIVICPGSNTKENMNASRGSTSQAHSTKQEKNQINTTHKIGTSEDNMDITISKIPSRQHQPTQQPNPHNLRSYTRKDKMKPPKKSPHLKNVQKNMRKVTHKKESVFADAQDQNQVLNSKLVHNYSANFCPPLFGLNHKLLSGKTGRKNENKDHLTLNSVLNPLQPIGLVTESLSNKDIWEDTSYKDCVEDLSLDIMIEDPGHSLSDDELIRGQKSILPKIKTVGKDSQVQQNVAYYNNLSPSGSLKAIERLISLKDQYKFPYMFIQEPMVNSKKIDKFRRRLGYQHCFHNTSNKIWIFWTNGYQLDIIEDEVQHVLVHIKFPEDPNDFHLSIVYAKCDELLRVELWDNLRDIAARINGPWGVVGDFNVIIDAEEKIGVDHTD</sequence>
<comment type="similarity">
    <text evidence="2">Belongs to the peptidase C19 family.</text>
</comment>
<protein>
    <recommendedName>
        <fullName evidence="3">ubiquitinyl hydrolase 1</fullName>
        <ecNumber evidence="3">3.4.19.12</ecNumber>
    </recommendedName>
</protein>
<dbReference type="PROSITE" id="PS00028">
    <property type="entry name" value="ZINC_FINGER_C2H2_1"/>
    <property type="match status" value="1"/>
</dbReference>
<dbReference type="Proteomes" id="UP000826656">
    <property type="component" value="Unassembled WGS sequence"/>
</dbReference>
<evidence type="ECO:0000313" key="10">
    <source>
        <dbReference type="EMBL" id="KAH0737319.1"/>
    </source>
</evidence>
<evidence type="ECO:0000256" key="4">
    <source>
        <dbReference type="ARBA" id="ARBA00022670"/>
    </source>
</evidence>
<evidence type="ECO:0000256" key="8">
    <source>
        <dbReference type="SAM" id="MobiDB-lite"/>
    </source>
</evidence>
<comment type="catalytic activity">
    <reaction evidence="1">
        <text>Thiol-dependent hydrolysis of ester, thioester, amide, peptide and isopeptide bonds formed by the C-terminal Gly of ubiquitin (a 76-residue protein attached to proteins as an intracellular targeting signal).</text>
        <dbReference type="EC" id="3.4.19.12"/>
    </reaction>
</comment>
<dbReference type="Pfam" id="PF14533">
    <property type="entry name" value="USP7_C2"/>
    <property type="match status" value="1"/>
</dbReference>
<evidence type="ECO:0000313" key="11">
    <source>
        <dbReference type="Proteomes" id="UP000826656"/>
    </source>
</evidence>
<dbReference type="EC" id="3.4.19.12" evidence="3"/>
<evidence type="ECO:0000259" key="9">
    <source>
        <dbReference type="PROSITE" id="PS00028"/>
    </source>
</evidence>
<organism evidence="10 11">
    <name type="scientific">Solanum tuberosum</name>
    <name type="common">Potato</name>
    <dbReference type="NCBI Taxonomy" id="4113"/>
    <lineage>
        <taxon>Eukaryota</taxon>
        <taxon>Viridiplantae</taxon>
        <taxon>Streptophyta</taxon>
        <taxon>Embryophyta</taxon>
        <taxon>Tracheophyta</taxon>
        <taxon>Spermatophyta</taxon>
        <taxon>Magnoliopsida</taxon>
        <taxon>eudicotyledons</taxon>
        <taxon>Gunneridae</taxon>
        <taxon>Pentapetalae</taxon>
        <taxon>asterids</taxon>
        <taxon>lamiids</taxon>
        <taxon>Solanales</taxon>
        <taxon>Solanaceae</taxon>
        <taxon>Solanoideae</taxon>
        <taxon>Solaneae</taxon>
        <taxon>Solanum</taxon>
    </lineage>
</organism>
<feature type="compositionally biased region" description="Polar residues" evidence="8">
    <location>
        <begin position="458"/>
        <end position="495"/>
    </location>
</feature>
<name>A0ABQ7TRK0_SOLTU</name>
<dbReference type="Gene3D" id="3.10.20.90">
    <property type="entry name" value="Phosphatidylinositol 3-kinase Catalytic Subunit, Chain A, domain 1"/>
    <property type="match status" value="1"/>
</dbReference>
<evidence type="ECO:0000256" key="1">
    <source>
        <dbReference type="ARBA" id="ARBA00000707"/>
    </source>
</evidence>
<evidence type="ECO:0000256" key="3">
    <source>
        <dbReference type="ARBA" id="ARBA00012759"/>
    </source>
</evidence>
<dbReference type="SUPFAM" id="SSF56219">
    <property type="entry name" value="DNase I-like"/>
    <property type="match status" value="1"/>
</dbReference>
<evidence type="ECO:0000256" key="2">
    <source>
        <dbReference type="ARBA" id="ARBA00009085"/>
    </source>
</evidence>
<feature type="region of interest" description="Disordered" evidence="8">
    <location>
        <begin position="456"/>
        <end position="545"/>
    </location>
</feature>
<feature type="domain" description="C2H2-type" evidence="9">
    <location>
        <begin position="31"/>
        <end position="54"/>
    </location>
</feature>
<dbReference type="InterPro" id="IPR013087">
    <property type="entry name" value="Znf_C2H2_type"/>
</dbReference>
<dbReference type="InterPro" id="IPR024729">
    <property type="entry name" value="USP7_ICP0-binding_dom"/>
</dbReference>
<evidence type="ECO:0000256" key="7">
    <source>
        <dbReference type="ARBA" id="ARBA00022807"/>
    </source>
</evidence>
<proteinExistence type="inferred from homology"/>
<reference evidence="10 11" key="1">
    <citation type="journal article" date="2021" name="bioRxiv">
        <title>Chromosome-scale and haplotype-resolved genome assembly of a tetraploid potato cultivar.</title>
        <authorList>
            <person name="Sun H."/>
            <person name="Jiao W.-B."/>
            <person name="Krause K."/>
            <person name="Campoy J.A."/>
            <person name="Goel M."/>
            <person name="Folz-Donahue K."/>
            <person name="Kukat C."/>
            <person name="Huettel B."/>
            <person name="Schneeberger K."/>
        </authorList>
    </citation>
    <scope>NUCLEOTIDE SEQUENCE [LARGE SCALE GENOMIC DNA]</scope>
    <source>
        <strain evidence="10">SolTubOtavaFocal</strain>
        <tissue evidence="10">Leaves</tissue>
    </source>
</reference>
<dbReference type="EMBL" id="JAIVGD010000028">
    <property type="protein sequence ID" value="KAH0737319.1"/>
    <property type="molecule type" value="Genomic_DNA"/>
</dbReference>
<keyword evidence="11" id="KW-1185">Reference proteome</keyword>